<evidence type="ECO:0000313" key="1">
    <source>
        <dbReference type="EMBL" id="RPD65970.1"/>
    </source>
</evidence>
<accession>A0A5C2SQP4</accession>
<proteinExistence type="predicted"/>
<evidence type="ECO:0000313" key="2">
    <source>
        <dbReference type="Proteomes" id="UP000313359"/>
    </source>
</evidence>
<name>A0A5C2SQP4_9APHY</name>
<reference evidence="1" key="1">
    <citation type="journal article" date="2018" name="Genome Biol. Evol.">
        <title>Genomics and development of Lentinus tigrinus, a white-rot wood-decaying mushroom with dimorphic fruiting bodies.</title>
        <authorList>
            <person name="Wu B."/>
            <person name="Xu Z."/>
            <person name="Knudson A."/>
            <person name="Carlson A."/>
            <person name="Chen N."/>
            <person name="Kovaka S."/>
            <person name="LaButti K."/>
            <person name="Lipzen A."/>
            <person name="Pennachio C."/>
            <person name="Riley R."/>
            <person name="Schakwitz W."/>
            <person name="Umezawa K."/>
            <person name="Ohm R.A."/>
            <person name="Grigoriev I.V."/>
            <person name="Nagy L.G."/>
            <person name="Gibbons J."/>
            <person name="Hibbett D."/>
        </authorList>
    </citation>
    <scope>NUCLEOTIDE SEQUENCE [LARGE SCALE GENOMIC DNA]</scope>
    <source>
        <strain evidence="1">ALCF2SS1-6</strain>
    </source>
</reference>
<sequence length="193" mass="22122">MDDPQHLAQANPRVDNVPNDTVYVQRTPEMIYRAQQEMYARYWRDNRLVMNHAEPPVLPLPQGPFHGSQEGQGNVLAAPYHDLPQREYVAKRRFQPKYPILFRTQTTGYIRLIEALQGTLQLLGPDDAVFSGDNLSQKQSIRLEIVSCPSYERQINVRNPANHGKSVTRAKLAEKIAKEIADYMKVPFLSTSY</sequence>
<keyword evidence="2" id="KW-1185">Reference proteome</keyword>
<organism evidence="1 2">
    <name type="scientific">Lentinus tigrinus ALCF2SS1-6</name>
    <dbReference type="NCBI Taxonomy" id="1328759"/>
    <lineage>
        <taxon>Eukaryota</taxon>
        <taxon>Fungi</taxon>
        <taxon>Dikarya</taxon>
        <taxon>Basidiomycota</taxon>
        <taxon>Agaricomycotina</taxon>
        <taxon>Agaricomycetes</taxon>
        <taxon>Polyporales</taxon>
        <taxon>Polyporaceae</taxon>
        <taxon>Lentinus</taxon>
    </lineage>
</organism>
<protein>
    <submittedName>
        <fullName evidence="1">Uncharacterized protein</fullName>
    </submittedName>
</protein>
<dbReference type="OrthoDB" id="2799313at2759"/>
<dbReference type="AlphaFoldDB" id="A0A5C2SQP4"/>
<dbReference type="Proteomes" id="UP000313359">
    <property type="component" value="Unassembled WGS sequence"/>
</dbReference>
<dbReference type="EMBL" id="ML122251">
    <property type="protein sequence ID" value="RPD65970.1"/>
    <property type="molecule type" value="Genomic_DNA"/>
</dbReference>
<gene>
    <name evidence="1" type="ORF">L227DRAFT_648773</name>
</gene>
<dbReference type="STRING" id="1328759.A0A5C2SQP4"/>